<evidence type="ECO:0000313" key="4">
    <source>
        <dbReference type="EMBL" id="CAA9574188.1"/>
    </source>
</evidence>
<keyword evidence="2" id="KW-0560">Oxidoreductase</keyword>
<dbReference type="PANTHER" id="PTHR47706">
    <property type="entry name" value="NMRA-LIKE FAMILY PROTEIN"/>
    <property type="match status" value="1"/>
</dbReference>
<dbReference type="GO" id="GO:0016491">
    <property type="term" value="F:oxidoreductase activity"/>
    <property type="evidence" value="ECO:0007669"/>
    <property type="project" value="UniProtKB-KW"/>
</dbReference>
<sequence length="302" mass="32583">MTQTVLLAGATGMLGNRIAYNLMEQPDARVRLLVRNAADAGKRAQLEPLLSRGAEIVEGDLSDRDLLDRATQGVDVIVSAVQGGPDVIIDGQVALAEAGKQSDVRRILPSDYALDLFNATPGEHMMFDLRRDADERIAALGLEQVNVLQGAFMDLFLPGRGAIDLDAGTVTFWGDGTQPIEATTVEDTARMTARVALDQNVGSGKFAFAGDRISFQGAAEIIEAHTGRTLERRSLGSEADLRAALVAAHKDMSNPYGAVMLAYLLYMLNGQTALSELQNDRYPDLKLEGFVQFATRNLPTYA</sequence>
<dbReference type="PANTHER" id="PTHR47706:SF9">
    <property type="entry name" value="NMRA-LIKE DOMAIN-CONTAINING PROTEIN-RELATED"/>
    <property type="match status" value="1"/>
</dbReference>
<reference evidence="4" key="1">
    <citation type="submission" date="2020-02" db="EMBL/GenBank/DDBJ databases">
        <authorList>
            <person name="Meier V. D."/>
        </authorList>
    </citation>
    <scope>NUCLEOTIDE SEQUENCE</scope>
    <source>
        <strain evidence="4">AVDCRST_MAG86</strain>
    </source>
</reference>
<organism evidence="4">
    <name type="scientific">uncultured Truepera sp</name>
    <dbReference type="NCBI Taxonomy" id="543023"/>
    <lineage>
        <taxon>Bacteria</taxon>
        <taxon>Thermotogati</taxon>
        <taxon>Deinococcota</taxon>
        <taxon>Deinococci</taxon>
        <taxon>Trueperales</taxon>
        <taxon>Trueperaceae</taxon>
        <taxon>Truepera</taxon>
        <taxon>environmental samples</taxon>
    </lineage>
</organism>
<accession>A0A6J4VD30</accession>
<protein>
    <recommendedName>
        <fullName evidence="3">NmrA-like domain-containing protein</fullName>
    </recommendedName>
</protein>
<evidence type="ECO:0000256" key="2">
    <source>
        <dbReference type="ARBA" id="ARBA00023002"/>
    </source>
</evidence>
<feature type="domain" description="NmrA-like" evidence="3">
    <location>
        <begin position="1"/>
        <end position="241"/>
    </location>
</feature>
<dbReference type="InterPro" id="IPR008030">
    <property type="entry name" value="NmrA-like"/>
</dbReference>
<gene>
    <name evidence="4" type="ORF">AVDCRST_MAG86-1995</name>
</gene>
<proteinExistence type="predicted"/>
<dbReference type="InterPro" id="IPR051609">
    <property type="entry name" value="NmrA/Isoflavone_reductase-like"/>
</dbReference>
<evidence type="ECO:0000259" key="3">
    <source>
        <dbReference type="Pfam" id="PF05368"/>
    </source>
</evidence>
<dbReference type="Pfam" id="PF05368">
    <property type="entry name" value="NmrA"/>
    <property type="match status" value="1"/>
</dbReference>
<dbReference type="AlphaFoldDB" id="A0A6J4VD30"/>
<dbReference type="InterPro" id="IPR036291">
    <property type="entry name" value="NAD(P)-bd_dom_sf"/>
</dbReference>
<keyword evidence="1" id="KW-0521">NADP</keyword>
<dbReference type="Gene3D" id="3.90.25.10">
    <property type="entry name" value="UDP-galactose 4-epimerase, domain 1"/>
    <property type="match status" value="1"/>
</dbReference>
<dbReference type="EMBL" id="CADCWP010000160">
    <property type="protein sequence ID" value="CAA9574188.1"/>
    <property type="molecule type" value="Genomic_DNA"/>
</dbReference>
<name>A0A6J4VD30_9DEIN</name>
<dbReference type="Gene3D" id="3.40.50.720">
    <property type="entry name" value="NAD(P)-binding Rossmann-like Domain"/>
    <property type="match status" value="1"/>
</dbReference>
<evidence type="ECO:0000256" key="1">
    <source>
        <dbReference type="ARBA" id="ARBA00022857"/>
    </source>
</evidence>
<dbReference type="SUPFAM" id="SSF51735">
    <property type="entry name" value="NAD(P)-binding Rossmann-fold domains"/>
    <property type="match status" value="1"/>
</dbReference>